<gene>
    <name evidence="1" type="ORF">PN645_04760</name>
</gene>
<evidence type="ECO:0000313" key="2">
    <source>
        <dbReference type="Proteomes" id="UP001212263"/>
    </source>
</evidence>
<accession>A0AAW6FGK6</accession>
<dbReference type="EMBL" id="JAQMRD010000004">
    <property type="protein sequence ID" value="MDB9222318.1"/>
    <property type="molecule type" value="Genomic_DNA"/>
</dbReference>
<dbReference type="RefSeq" id="WP_272054141.1">
    <property type="nucleotide sequence ID" value="NZ_JAQMRB010000005.1"/>
</dbReference>
<evidence type="ECO:0000313" key="1">
    <source>
        <dbReference type="EMBL" id="MDB9222318.1"/>
    </source>
</evidence>
<comment type="caution">
    <text evidence="1">The sequence shown here is derived from an EMBL/GenBank/DDBJ whole genome shotgun (WGS) entry which is preliminary data.</text>
</comment>
<reference evidence="1" key="1">
    <citation type="submission" date="2023-01" db="EMBL/GenBank/DDBJ databases">
        <title>Human gut microbiome strain richness.</title>
        <authorList>
            <person name="Chen-Liaw A."/>
        </authorList>
    </citation>
    <scope>NUCLEOTIDE SEQUENCE</scope>
    <source>
        <strain evidence="1">RTP21484st1_B7_RTP21484_190118</strain>
    </source>
</reference>
<evidence type="ECO:0008006" key="3">
    <source>
        <dbReference type="Google" id="ProtNLM"/>
    </source>
</evidence>
<dbReference type="Proteomes" id="UP001212263">
    <property type="component" value="Unassembled WGS sequence"/>
</dbReference>
<dbReference type="PROSITE" id="PS51257">
    <property type="entry name" value="PROKAR_LIPOPROTEIN"/>
    <property type="match status" value="1"/>
</dbReference>
<name>A0AAW6FGK6_9BACT</name>
<sequence length="154" mass="17543">MNKLYFSIIGMIIFCFFFGCNQENKPVMPLESVLSIPVNTVQVKSLVENNNYLDVDVDRLSQSICSRSGNSIDTTAMGKMRAALYRFYSRVKVADGKYVCDLKNAEEINISERLYEAILNNLNEMNTWIEQSKASGKEVMIQKVDEAYLNSLLE</sequence>
<proteinExistence type="predicted"/>
<organism evidence="1 2">
    <name type="scientific">Odoribacter splanchnicus</name>
    <dbReference type="NCBI Taxonomy" id="28118"/>
    <lineage>
        <taxon>Bacteria</taxon>
        <taxon>Pseudomonadati</taxon>
        <taxon>Bacteroidota</taxon>
        <taxon>Bacteroidia</taxon>
        <taxon>Bacteroidales</taxon>
        <taxon>Odoribacteraceae</taxon>
        <taxon>Odoribacter</taxon>
    </lineage>
</organism>
<dbReference type="AlphaFoldDB" id="A0AAW6FGK6"/>
<protein>
    <recommendedName>
        <fullName evidence="3">Lipoprotein</fullName>
    </recommendedName>
</protein>